<comment type="subcellular location">
    <subcellularLocation>
        <location evidence="1">Endoplasmic reticulum</location>
    </subcellularLocation>
</comment>
<keyword evidence="14" id="KW-1185">Reference proteome</keyword>
<dbReference type="CDD" id="cd08939">
    <property type="entry name" value="KDSR-like_SDR_c"/>
    <property type="match status" value="1"/>
</dbReference>
<evidence type="ECO:0000313" key="14">
    <source>
        <dbReference type="Proteomes" id="UP000178912"/>
    </source>
</evidence>
<comment type="pathway">
    <text evidence="2">Lipid metabolism; sphingolipid metabolism.</text>
</comment>
<dbReference type="PRINTS" id="PR00081">
    <property type="entry name" value="GDHRDH"/>
</dbReference>
<keyword evidence="4" id="KW-0256">Endoplasmic reticulum</keyword>
<dbReference type="Proteomes" id="UP000178912">
    <property type="component" value="Unassembled WGS sequence"/>
</dbReference>
<evidence type="ECO:0000256" key="8">
    <source>
        <dbReference type="ARBA" id="ARBA00023098"/>
    </source>
</evidence>
<dbReference type="GO" id="GO:0005789">
    <property type="term" value="C:endoplasmic reticulum membrane"/>
    <property type="evidence" value="ECO:0007669"/>
    <property type="project" value="TreeGrafter"/>
</dbReference>
<keyword evidence="12" id="KW-0472">Membrane</keyword>
<evidence type="ECO:0000256" key="10">
    <source>
        <dbReference type="ARBA" id="ARBA00044737"/>
    </source>
</evidence>
<dbReference type="InterPro" id="IPR036291">
    <property type="entry name" value="NAD(P)-bd_dom_sf"/>
</dbReference>
<proteinExistence type="predicted"/>
<evidence type="ECO:0000256" key="3">
    <source>
        <dbReference type="ARBA" id="ARBA00004991"/>
    </source>
</evidence>
<evidence type="ECO:0000313" key="13">
    <source>
        <dbReference type="EMBL" id="CZS90953.1"/>
    </source>
</evidence>
<keyword evidence="7" id="KW-0560">Oxidoreductase</keyword>
<comment type="pathway">
    <text evidence="3">Sphingolipid metabolism.</text>
</comment>
<dbReference type="SUPFAM" id="SSF51735">
    <property type="entry name" value="NAD(P)-binding Rossmann-fold domains"/>
    <property type="match status" value="1"/>
</dbReference>
<evidence type="ECO:0000256" key="11">
    <source>
        <dbReference type="ARBA" id="ARBA00048930"/>
    </source>
</evidence>
<dbReference type="Pfam" id="PF00106">
    <property type="entry name" value="adh_short"/>
    <property type="match status" value="1"/>
</dbReference>
<comment type="function">
    <text evidence="10">Catalyzes the reduction of 3'-oxosphinganine (3-ketodihydrosphingosine/KDS) to sphinganine (dihydrosphingosine/DHS), the second step of de novo sphingolipid biosynthesis.</text>
</comment>
<dbReference type="GO" id="GO:0047560">
    <property type="term" value="F:3-dehydrosphinganine reductase activity"/>
    <property type="evidence" value="ECO:0007669"/>
    <property type="project" value="UniProtKB-EC"/>
</dbReference>
<comment type="catalytic activity">
    <reaction evidence="11">
        <text>sphinganine + NADP(+) = 3-oxosphinganine + NADPH + H(+)</text>
        <dbReference type="Rhea" id="RHEA:22640"/>
        <dbReference type="ChEBI" id="CHEBI:15378"/>
        <dbReference type="ChEBI" id="CHEBI:57783"/>
        <dbReference type="ChEBI" id="CHEBI:57817"/>
        <dbReference type="ChEBI" id="CHEBI:58299"/>
        <dbReference type="ChEBI" id="CHEBI:58349"/>
        <dbReference type="EC" id="1.1.1.102"/>
    </reaction>
    <physiologicalReaction direction="right-to-left" evidence="11">
        <dbReference type="Rhea" id="RHEA:22642"/>
    </physiologicalReaction>
</comment>
<dbReference type="GO" id="GO:0030148">
    <property type="term" value="P:sphingolipid biosynthetic process"/>
    <property type="evidence" value="ECO:0007669"/>
    <property type="project" value="InterPro"/>
</dbReference>
<dbReference type="PANTHER" id="PTHR43550">
    <property type="entry name" value="3-KETODIHYDROSPHINGOSINE REDUCTASE"/>
    <property type="match status" value="1"/>
</dbReference>
<evidence type="ECO:0000256" key="1">
    <source>
        <dbReference type="ARBA" id="ARBA00004240"/>
    </source>
</evidence>
<keyword evidence="12" id="KW-0812">Transmembrane</keyword>
<sequence length="343" mass="37359">MAFELGTWTILSIVIGLLVITPSIMGFFGGNKFDVKGKTVLLTGASEGMGRSVAIKLSKKGANVIIVSRNVSKLEEALVAVKAAATHSSQRSHYISADLAVENENERVIDEAIAWNKGQPLDVVWCIAGASYPSIFLETPRHIKRWQMDVNYWSAADMAQAILSKWLAPDAVTTGPSKHLIFTSSVAAFYPIAGYASYGPTKAAMRCLCDSLAQEILLYGDHVKLHTVFPGTIDSPGLINENKTKPDVTHILEESDEGFSPDAMAAGAIKGLENGEYSVCVGLLGQIMRAASWGCSPRNNWLWDTLLAWILAIAWYFVPMDMDGKVRAYGKKYGHPSTYPKKV</sequence>
<reference evidence="14" key="1">
    <citation type="submission" date="2016-03" db="EMBL/GenBank/DDBJ databases">
        <authorList>
            <person name="Guldener U."/>
        </authorList>
    </citation>
    <scope>NUCLEOTIDE SEQUENCE [LARGE SCALE GENOMIC DNA]</scope>
    <source>
        <strain evidence="14">04CH-RAC-A.6.1</strain>
    </source>
</reference>
<dbReference type="OrthoDB" id="10267115at2759"/>
<dbReference type="GO" id="GO:0006666">
    <property type="term" value="P:3-keto-sphinganine metabolic process"/>
    <property type="evidence" value="ECO:0007669"/>
    <property type="project" value="InterPro"/>
</dbReference>
<gene>
    <name evidence="13" type="ORF">RAG0_01815</name>
</gene>
<evidence type="ECO:0000256" key="2">
    <source>
        <dbReference type="ARBA" id="ARBA00004760"/>
    </source>
</evidence>
<dbReference type="PANTHER" id="PTHR43550:SF3">
    <property type="entry name" value="3-KETODIHYDROSPHINGOSINE REDUCTASE"/>
    <property type="match status" value="1"/>
</dbReference>
<evidence type="ECO:0000256" key="12">
    <source>
        <dbReference type="SAM" id="Phobius"/>
    </source>
</evidence>
<protein>
    <recommendedName>
        <fullName evidence="9">3-dehydrosphinganine reductase</fullName>
        <ecNumber evidence="9">1.1.1.102</ecNumber>
    </recommendedName>
</protein>
<evidence type="ECO:0000256" key="5">
    <source>
        <dbReference type="ARBA" id="ARBA00022857"/>
    </source>
</evidence>
<evidence type="ECO:0000256" key="6">
    <source>
        <dbReference type="ARBA" id="ARBA00022919"/>
    </source>
</evidence>
<name>A0A1E1JYR5_9HELO</name>
<evidence type="ECO:0000256" key="9">
    <source>
        <dbReference type="ARBA" id="ARBA00026112"/>
    </source>
</evidence>
<evidence type="ECO:0000256" key="4">
    <source>
        <dbReference type="ARBA" id="ARBA00022824"/>
    </source>
</evidence>
<feature type="transmembrane region" description="Helical" evidence="12">
    <location>
        <begin position="6"/>
        <end position="28"/>
    </location>
</feature>
<dbReference type="InterPro" id="IPR002347">
    <property type="entry name" value="SDR_fam"/>
</dbReference>
<organism evidence="13 14">
    <name type="scientific">Rhynchosporium agropyri</name>
    <dbReference type="NCBI Taxonomy" id="914238"/>
    <lineage>
        <taxon>Eukaryota</taxon>
        <taxon>Fungi</taxon>
        <taxon>Dikarya</taxon>
        <taxon>Ascomycota</taxon>
        <taxon>Pezizomycotina</taxon>
        <taxon>Leotiomycetes</taxon>
        <taxon>Helotiales</taxon>
        <taxon>Ploettnerulaceae</taxon>
        <taxon>Rhynchosporium</taxon>
    </lineage>
</organism>
<dbReference type="EC" id="1.1.1.102" evidence="9"/>
<keyword evidence="5" id="KW-0521">NADP</keyword>
<dbReference type="InterPro" id="IPR045022">
    <property type="entry name" value="KDSR-like"/>
</dbReference>
<dbReference type="EMBL" id="FJUX01000006">
    <property type="protein sequence ID" value="CZS90953.1"/>
    <property type="molecule type" value="Genomic_DNA"/>
</dbReference>
<dbReference type="Gene3D" id="3.40.50.720">
    <property type="entry name" value="NAD(P)-binding Rossmann-like Domain"/>
    <property type="match status" value="1"/>
</dbReference>
<evidence type="ECO:0000256" key="7">
    <source>
        <dbReference type="ARBA" id="ARBA00023002"/>
    </source>
</evidence>
<dbReference type="AlphaFoldDB" id="A0A1E1JYR5"/>
<accession>A0A1E1JYR5</accession>
<keyword evidence="6" id="KW-0746">Sphingolipid metabolism</keyword>
<keyword evidence="12" id="KW-1133">Transmembrane helix</keyword>
<keyword evidence="8" id="KW-0443">Lipid metabolism</keyword>